<feature type="repeat" description="PPR" evidence="2">
    <location>
        <begin position="175"/>
        <end position="209"/>
    </location>
</feature>
<dbReference type="Pfam" id="PF01535">
    <property type="entry name" value="PPR"/>
    <property type="match status" value="2"/>
</dbReference>
<reference evidence="3" key="2">
    <citation type="submission" date="2019-07" db="EMBL/GenBank/DDBJ databases">
        <authorList>
            <person name="Yang Y."/>
            <person name="Bocs S."/>
            <person name="Baudouin L."/>
        </authorList>
    </citation>
    <scope>NUCLEOTIDE SEQUENCE</scope>
    <source>
        <tissue evidence="3">Spear leaf of Hainan Tall coconut</tissue>
    </source>
</reference>
<dbReference type="FunFam" id="1.25.40.10:FF:000921">
    <property type="entry name" value="Pentatricopeptide repeat-containing protein At5g48910"/>
    <property type="match status" value="1"/>
</dbReference>
<dbReference type="EMBL" id="CM017883">
    <property type="protein sequence ID" value="KAG1365282.1"/>
    <property type="molecule type" value="Genomic_DNA"/>
</dbReference>
<dbReference type="Gene3D" id="1.25.40.10">
    <property type="entry name" value="Tetratricopeptide repeat domain"/>
    <property type="match status" value="2"/>
</dbReference>
<accession>A0A8K0NA92</accession>
<dbReference type="PANTHER" id="PTHR47926">
    <property type="entry name" value="PENTATRICOPEPTIDE REPEAT-CONTAINING PROTEIN"/>
    <property type="match status" value="1"/>
</dbReference>
<name>A0A8K0NA92_COCNU</name>
<dbReference type="InterPro" id="IPR046960">
    <property type="entry name" value="PPR_At4g14850-like_plant"/>
</dbReference>
<feature type="repeat" description="PPR" evidence="2">
    <location>
        <begin position="278"/>
        <end position="308"/>
    </location>
</feature>
<evidence type="ECO:0000313" key="4">
    <source>
        <dbReference type="Proteomes" id="UP000797356"/>
    </source>
</evidence>
<organism evidence="3 4">
    <name type="scientific">Cocos nucifera</name>
    <name type="common">Coconut palm</name>
    <dbReference type="NCBI Taxonomy" id="13894"/>
    <lineage>
        <taxon>Eukaryota</taxon>
        <taxon>Viridiplantae</taxon>
        <taxon>Streptophyta</taxon>
        <taxon>Embryophyta</taxon>
        <taxon>Tracheophyta</taxon>
        <taxon>Spermatophyta</taxon>
        <taxon>Magnoliopsida</taxon>
        <taxon>Liliopsida</taxon>
        <taxon>Arecaceae</taxon>
        <taxon>Arecoideae</taxon>
        <taxon>Cocoseae</taxon>
        <taxon>Attaleinae</taxon>
        <taxon>Cocos</taxon>
    </lineage>
</organism>
<evidence type="ECO:0000313" key="3">
    <source>
        <dbReference type="EMBL" id="KAG1365282.1"/>
    </source>
</evidence>
<protein>
    <submittedName>
        <fullName evidence="3">Pentatricopeptide repeat-containing protein</fullName>
    </submittedName>
</protein>
<sequence length="496" mass="55105">MTRGREQQRAAERRVLQLLHGRATRTHIREIHARLLRQHLHFSNLLLAHLVSVCAALRRVPYACRLFLSHPSPSLPLFNATLKALSLSPAAAPDALRLFSLLRCRSLSPDRLSFAPLLKATSFLPPALGRSIHALTLVSGFAAHPPVAVGILEIYTSSGEMDSAHRAFDEMFQKDVVAYNLMINGYCKRGDFESGFRLFRWMGDRSIVTWNSMIAGLARCGQDGEALELFREMWDYSGFEPDDATLSTILPVCGRLGALDVGRWIHYHADGKGLLKSAVNVVNSIIDMYCKCGDLAAAQLVFDEMPKKSVVSWNAMIMGSAFNGHGRVGINLFEEMKRSGAEPNAETFVGVLGCCTHVGLVKRGRELFASMVEDYGIEPKLEHYGCMIDLLGRRGFVREAHELVRSMPTRPNAAIWGALLGACRNYGELGIAEMAMRELIELEPRNSGNYVLLANLYAEAGRWEEAENVRWLMKGKSVPKVPGQSLIGHEDRVEEN</sequence>
<dbReference type="InterPro" id="IPR002885">
    <property type="entry name" value="PPR_rpt"/>
</dbReference>
<keyword evidence="4" id="KW-1185">Reference proteome</keyword>
<dbReference type="Pfam" id="PF13041">
    <property type="entry name" value="PPR_2"/>
    <property type="match status" value="2"/>
</dbReference>
<dbReference type="FunFam" id="1.25.40.10:FF:000242">
    <property type="entry name" value="Pentatricopeptide repeat-containing protein"/>
    <property type="match status" value="1"/>
</dbReference>
<feature type="repeat" description="PPR" evidence="2">
    <location>
        <begin position="309"/>
        <end position="343"/>
    </location>
</feature>
<keyword evidence="1" id="KW-0677">Repeat</keyword>
<gene>
    <name evidence="3" type="ORF">COCNU_12G002820</name>
</gene>
<comment type="caution">
    <text evidence="3">The sequence shown here is derived from an EMBL/GenBank/DDBJ whole genome shotgun (WGS) entry which is preliminary data.</text>
</comment>
<dbReference type="OrthoDB" id="185373at2759"/>
<dbReference type="SUPFAM" id="SSF48452">
    <property type="entry name" value="TPR-like"/>
    <property type="match status" value="1"/>
</dbReference>
<dbReference type="PROSITE" id="PS51375">
    <property type="entry name" value="PPR"/>
    <property type="match status" value="3"/>
</dbReference>
<dbReference type="AlphaFoldDB" id="A0A8K0NA92"/>
<dbReference type="PANTHER" id="PTHR47926:SF540">
    <property type="entry name" value="PENTATRICOPEPTIDE REPEAT-CONTAINING PROTEIN"/>
    <property type="match status" value="1"/>
</dbReference>
<dbReference type="GO" id="GO:0009451">
    <property type="term" value="P:RNA modification"/>
    <property type="evidence" value="ECO:0007669"/>
    <property type="project" value="InterPro"/>
</dbReference>
<proteinExistence type="predicted"/>
<dbReference type="GO" id="GO:0003723">
    <property type="term" value="F:RNA binding"/>
    <property type="evidence" value="ECO:0007669"/>
    <property type="project" value="InterPro"/>
</dbReference>
<dbReference type="Proteomes" id="UP000797356">
    <property type="component" value="Chromosome 12"/>
</dbReference>
<dbReference type="InterPro" id="IPR046848">
    <property type="entry name" value="E_motif"/>
</dbReference>
<dbReference type="NCBIfam" id="TIGR00756">
    <property type="entry name" value="PPR"/>
    <property type="match status" value="3"/>
</dbReference>
<reference evidence="3" key="1">
    <citation type="journal article" date="2017" name="Gigascience">
        <title>The genome draft of coconut (Cocos nucifera).</title>
        <authorList>
            <person name="Xiao Y."/>
            <person name="Xu P."/>
            <person name="Fan H."/>
            <person name="Baudouin L."/>
            <person name="Xia W."/>
            <person name="Bocs S."/>
            <person name="Xu J."/>
            <person name="Li Q."/>
            <person name="Guo A."/>
            <person name="Zhou L."/>
            <person name="Li J."/>
            <person name="Wu Y."/>
            <person name="Ma Z."/>
            <person name="Armero A."/>
            <person name="Issali A.E."/>
            <person name="Liu N."/>
            <person name="Peng M."/>
            <person name="Yang Y."/>
        </authorList>
    </citation>
    <scope>NUCLEOTIDE SEQUENCE</scope>
    <source>
        <tissue evidence="3">Spear leaf of Hainan Tall coconut</tissue>
    </source>
</reference>
<dbReference type="Pfam" id="PF20431">
    <property type="entry name" value="E_motif"/>
    <property type="match status" value="1"/>
</dbReference>
<evidence type="ECO:0000256" key="1">
    <source>
        <dbReference type="ARBA" id="ARBA00022737"/>
    </source>
</evidence>
<dbReference type="InterPro" id="IPR011990">
    <property type="entry name" value="TPR-like_helical_dom_sf"/>
</dbReference>
<evidence type="ECO:0000256" key="2">
    <source>
        <dbReference type="PROSITE-ProRule" id="PRU00708"/>
    </source>
</evidence>
<dbReference type="Pfam" id="PF12854">
    <property type="entry name" value="PPR_1"/>
    <property type="match status" value="1"/>
</dbReference>